<name>A0A9W6G5L2_9ACTN</name>
<evidence type="ECO:0000256" key="1">
    <source>
        <dbReference type="SAM" id="MobiDB-lite"/>
    </source>
</evidence>
<sequence>MWAVIDELVGAELTDVRIGEALDQAEVIGTELVRTGWNSMFAEVPTPRPAAAPEPSAALGQEQESAPTAMATASVGHDSEDDSTDPGVRTVDATGDQGRDRKGDGLEDQGRQSDYAGDRPCGRESDGPAHQTGSRTESADQETTA</sequence>
<feature type="compositionally biased region" description="Polar residues" evidence="1">
    <location>
        <begin position="131"/>
        <end position="145"/>
    </location>
</feature>
<feature type="compositionally biased region" description="Basic and acidic residues" evidence="1">
    <location>
        <begin position="97"/>
        <end position="127"/>
    </location>
</feature>
<reference evidence="2" key="1">
    <citation type="submission" date="2022-12" db="EMBL/GenBank/DDBJ databases">
        <title>Reference genome sequencing for broad-spectrum identification of bacterial and archaeal isolates by mass spectrometry.</title>
        <authorList>
            <person name="Sekiguchi Y."/>
            <person name="Tourlousse D.M."/>
        </authorList>
    </citation>
    <scope>NUCLEOTIDE SEQUENCE</scope>
    <source>
        <strain evidence="2">LLR39Z86</strain>
    </source>
</reference>
<organism evidence="2 3">
    <name type="scientific">Glycomyces algeriensis</name>
    <dbReference type="NCBI Taxonomy" id="256037"/>
    <lineage>
        <taxon>Bacteria</taxon>
        <taxon>Bacillati</taxon>
        <taxon>Actinomycetota</taxon>
        <taxon>Actinomycetes</taxon>
        <taxon>Glycomycetales</taxon>
        <taxon>Glycomycetaceae</taxon>
        <taxon>Glycomyces</taxon>
    </lineage>
</organism>
<keyword evidence="3" id="KW-1185">Reference proteome</keyword>
<feature type="region of interest" description="Disordered" evidence="1">
    <location>
        <begin position="43"/>
        <end position="145"/>
    </location>
</feature>
<evidence type="ECO:0000313" key="2">
    <source>
        <dbReference type="EMBL" id="GLI40757.1"/>
    </source>
</evidence>
<proteinExistence type="predicted"/>
<dbReference type="EMBL" id="BSDT01000001">
    <property type="protein sequence ID" value="GLI40757.1"/>
    <property type="molecule type" value="Genomic_DNA"/>
</dbReference>
<comment type="caution">
    <text evidence="2">The sequence shown here is derived from an EMBL/GenBank/DDBJ whole genome shotgun (WGS) entry which is preliminary data.</text>
</comment>
<evidence type="ECO:0000313" key="3">
    <source>
        <dbReference type="Proteomes" id="UP001144313"/>
    </source>
</evidence>
<gene>
    <name evidence="2" type="ORF">GALLR39Z86_06070</name>
</gene>
<accession>A0A9W6G5L2</accession>
<dbReference type="AlphaFoldDB" id="A0A9W6G5L2"/>
<protein>
    <submittedName>
        <fullName evidence="2">Uncharacterized protein</fullName>
    </submittedName>
</protein>
<dbReference type="Proteomes" id="UP001144313">
    <property type="component" value="Unassembled WGS sequence"/>
</dbReference>